<evidence type="ECO:0000313" key="3">
    <source>
        <dbReference type="Proteomes" id="UP000248148"/>
    </source>
</evidence>
<feature type="domain" description="YchJ-like middle NTF2-like" evidence="1">
    <location>
        <begin position="27"/>
        <end position="124"/>
    </location>
</feature>
<dbReference type="InterPro" id="IPR048469">
    <property type="entry name" value="YchJ-like_M"/>
</dbReference>
<reference evidence="2 3" key="1">
    <citation type="submission" date="2018-06" db="EMBL/GenBank/DDBJ databases">
        <title>Genomic Encyclopedia of Archaeal and Bacterial Type Strains, Phase II (KMG-II): from individual species to whole genera.</title>
        <authorList>
            <person name="Goeker M."/>
        </authorList>
    </citation>
    <scope>NUCLEOTIDE SEQUENCE [LARGE SCALE GENOMIC DNA]</scope>
    <source>
        <strain evidence="2 3">JCM 11668</strain>
    </source>
</reference>
<dbReference type="InterPro" id="IPR032710">
    <property type="entry name" value="NTF2-like_dom_sf"/>
</dbReference>
<dbReference type="Proteomes" id="UP000248148">
    <property type="component" value="Unassembled WGS sequence"/>
</dbReference>
<proteinExistence type="predicted"/>
<dbReference type="Pfam" id="PF17775">
    <property type="entry name" value="YchJ_M-like"/>
    <property type="match status" value="1"/>
</dbReference>
<gene>
    <name evidence="2" type="ORF">BJ122_11258</name>
</gene>
<dbReference type="PANTHER" id="PTHR33747:SF1">
    <property type="entry name" value="ADENYLATE CYCLASE-ASSOCIATED CAP C-TERMINAL DOMAIN-CONTAINING PROTEIN"/>
    <property type="match status" value="1"/>
</dbReference>
<organism evidence="2 3">
    <name type="scientific">Rhodopseudomonas faecalis</name>
    <dbReference type="NCBI Taxonomy" id="99655"/>
    <lineage>
        <taxon>Bacteria</taxon>
        <taxon>Pseudomonadati</taxon>
        <taxon>Pseudomonadota</taxon>
        <taxon>Alphaproteobacteria</taxon>
        <taxon>Hyphomicrobiales</taxon>
        <taxon>Nitrobacteraceae</taxon>
        <taxon>Rhodopseudomonas</taxon>
    </lineage>
</organism>
<sequence length="129" mass="14585">MECPCCSGKPYEQCCEPLLAGRAAAASPEALMRSRYTAFATSNFDYVWDTTDPKYRDEFSHAANCDWMSSSLFTGLQVLAASDNGKEGTVEFIARFRRGPNPEARHHERSRFRMRKGRWLFCEGDVISG</sequence>
<dbReference type="RefSeq" id="WP_110781119.1">
    <property type="nucleotide sequence ID" value="NZ_QJTI01000012.1"/>
</dbReference>
<dbReference type="EMBL" id="QJTI01000012">
    <property type="protein sequence ID" value="PYF02397.1"/>
    <property type="molecule type" value="Genomic_DNA"/>
</dbReference>
<evidence type="ECO:0000313" key="2">
    <source>
        <dbReference type="EMBL" id="PYF02397.1"/>
    </source>
</evidence>
<protein>
    <submittedName>
        <fullName evidence="2">SEC-C motif-containing protein</fullName>
    </submittedName>
</protein>
<name>A0A318TEY9_9BRAD</name>
<evidence type="ECO:0000259" key="1">
    <source>
        <dbReference type="Pfam" id="PF17775"/>
    </source>
</evidence>
<dbReference type="PANTHER" id="PTHR33747">
    <property type="entry name" value="UPF0225 PROTEIN SCO1677"/>
    <property type="match status" value="1"/>
</dbReference>
<dbReference type="Gene3D" id="3.10.450.50">
    <property type="match status" value="1"/>
</dbReference>
<comment type="caution">
    <text evidence="2">The sequence shown here is derived from an EMBL/GenBank/DDBJ whole genome shotgun (WGS) entry which is preliminary data.</text>
</comment>
<dbReference type="AlphaFoldDB" id="A0A318TEY9"/>
<dbReference type="SUPFAM" id="SSF54427">
    <property type="entry name" value="NTF2-like"/>
    <property type="match status" value="1"/>
</dbReference>
<dbReference type="OrthoDB" id="21421at2"/>
<keyword evidence="3" id="KW-1185">Reference proteome</keyword>
<accession>A0A318TEY9</accession>